<dbReference type="InterPro" id="IPR050832">
    <property type="entry name" value="Bact_Acetyltransf"/>
</dbReference>
<dbReference type="PANTHER" id="PTHR43877">
    <property type="entry name" value="AMINOALKYLPHOSPHONATE N-ACETYLTRANSFERASE-RELATED-RELATED"/>
    <property type="match status" value="1"/>
</dbReference>
<evidence type="ECO:0000256" key="2">
    <source>
        <dbReference type="ARBA" id="ARBA00023315"/>
    </source>
</evidence>
<protein>
    <recommendedName>
        <fullName evidence="3">N-acetyltransferase domain-containing protein</fullName>
    </recommendedName>
</protein>
<dbReference type="eggNOG" id="COG0456">
    <property type="taxonomic scope" value="Bacteria"/>
</dbReference>
<keyword evidence="2" id="KW-0012">Acyltransferase</keyword>
<dbReference type="GO" id="GO:0016747">
    <property type="term" value="F:acyltransferase activity, transferring groups other than amino-acyl groups"/>
    <property type="evidence" value="ECO:0007669"/>
    <property type="project" value="InterPro"/>
</dbReference>
<gene>
    <name evidence="4" type="ORF">HY36_16480</name>
</gene>
<dbReference type="RefSeq" id="WP_035551472.1">
    <property type="nucleotide sequence ID" value="NZ_AWFH01000013.1"/>
</dbReference>
<comment type="caution">
    <text evidence="4">The sequence shown here is derived from an EMBL/GenBank/DDBJ whole genome shotgun (WGS) entry which is preliminary data.</text>
</comment>
<sequence length="215" mass="23406">MANATVQAEALSESDKMRFAPLVAQLVRATGPVSYDYQFGTDGLLERLVAVSWPRPETLFCAACSTTIIDEGDLLGIELGFAGPNFYAFKENLAALAQGLLARGEASYEELAGLMVRARKASYLNAYIPDDVYYLHALAAFPRHRGKGLGKALLQAAIARARAQGFRELQLDVLADNPAVSFYQAMGLSIVSEIRSPELSRDHGFPPEYRMAVSL</sequence>
<dbReference type="InterPro" id="IPR000182">
    <property type="entry name" value="GNAT_dom"/>
</dbReference>
<dbReference type="EMBL" id="AWFH01000013">
    <property type="protein sequence ID" value="KCZ61456.1"/>
    <property type="molecule type" value="Genomic_DNA"/>
</dbReference>
<dbReference type="STRING" id="1280948.HY36_16480"/>
<dbReference type="Pfam" id="PF00583">
    <property type="entry name" value="Acetyltransf_1"/>
    <property type="match status" value="1"/>
</dbReference>
<dbReference type="PROSITE" id="PS51186">
    <property type="entry name" value="GNAT"/>
    <property type="match status" value="1"/>
</dbReference>
<keyword evidence="1" id="KW-0808">Transferase</keyword>
<proteinExistence type="predicted"/>
<dbReference type="Proteomes" id="UP000024547">
    <property type="component" value="Unassembled WGS sequence"/>
</dbReference>
<keyword evidence="5" id="KW-1185">Reference proteome</keyword>
<feature type="domain" description="N-acetyltransferase" evidence="3">
    <location>
        <begin position="123"/>
        <end position="215"/>
    </location>
</feature>
<evidence type="ECO:0000313" key="4">
    <source>
        <dbReference type="EMBL" id="KCZ61456.1"/>
    </source>
</evidence>
<name>A0A059E1B0_9PROT</name>
<reference evidence="4 5" key="1">
    <citation type="journal article" date="2014" name="Antonie Van Leeuwenhoek">
        <title>Hyphomonas beringensis sp. nov. and Hyphomonas chukchiensis sp. nov., isolated from surface seawater of the Bering Sea and Chukchi Sea.</title>
        <authorList>
            <person name="Li C."/>
            <person name="Lai Q."/>
            <person name="Li G."/>
            <person name="Dong C."/>
            <person name="Wang J."/>
            <person name="Liao Y."/>
            <person name="Shao Z."/>
        </authorList>
    </citation>
    <scope>NUCLEOTIDE SEQUENCE [LARGE SCALE GENOMIC DNA]</scope>
    <source>
        <strain evidence="4 5">22II1-22F38</strain>
    </source>
</reference>
<evidence type="ECO:0000259" key="3">
    <source>
        <dbReference type="PROSITE" id="PS51186"/>
    </source>
</evidence>
<dbReference type="OrthoDB" id="9788924at2"/>
<dbReference type="PATRIC" id="fig|1280948.3.peg.1828"/>
<evidence type="ECO:0000313" key="5">
    <source>
        <dbReference type="Proteomes" id="UP000024547"/>
    </source>
</evidence>
<dbReference type="AlphaFoldDB" id="A0A059E1B0"/>
<organism evidence="4 5">
    <name type="scientific">Hyphomonas atlantica</name>
    <dbReference type="NCBI Taxonomy" id="1280948"/>
    <lineage>
        <taxon>Bacteria</taxon>
        <taxon>Pseudomonadati</taxon>
        <taxon>Pseudomonadota</taxon>
        <taxon>Alphaproteobacteria</taxon>
        <taxon>Hyphomonadales</taxon>
        <taxon>Hyphomonadaceae</taxon>
        <taxon>Hyphomonas</taxon>
    </lineage>
</organism>
<dbReference type="SUPFAM" id="SSF55729">
    <property type="entry name" value="Acyl-CoA N-acyltransferases (Nat)"/>
    <property type="match status" value="1"/>
</dbReference>
<accession>A0A059E1B0</accession>
<evidence type="ECO:0000256" key="1">
    <source>
        <dbReference type="ARBA" id="ARBA00022679"/>
    </source>
</evidence>
<dbReference type="CDD" id="cd04301">
    <property type="entry name" value="NAT_SF"/>
    <property type="match status" value="1"/>
</dbReference>
<dbReference type="InterPro" id="IPR016181">
    <property type="entry name" value="Acyl_CoA_acyltransferase"/>
</dbReference>
<dbReference type="Gene3D" id="3.40.630.30">
    <property type="match status" value="1"/>
</dbReference>